<keyword evidence="2" id="KW-1185">Reference proteome</keyword>
<reference evidence="1" key="2">
    <citation type="submission" date="2020-09" db="EMBL/GenBank/DDBJ databases">
        <authorList>
            <person name="Sun Q."/>
            <person name="Zhou Y."/>
        </authorList>
    </citation>
    <scope>NUCLEOTIDE SEQUENCE</scope>
    <source>
        <strain evidence="1">CGMCC 1.15454</strain>
    </source>
</reference>
<reference evidence="1" key="1">
    <citation type="journal article" date="2014" name="Int. J. Syst. Evol. Microbiol.">
        <title>Complete genome sequence of Corynebacterium casei LMG S-19264T (=DSM 44701T), isolated from a smear-ripened cheese.</title>
        <authorList>
            <consortium name="US DOE Joint Genome Institute (JGI-PGF)"/>
            <person name="Walter F."/>
            <person name="Albersmeier A."/>
            <person name="Kalinowski J."/>
            <person name="Ruckert C."/>
        </authorList>
    </citation>
    <scope>NUCLEOTIDE SEQUENCE</scope>
    <source>
        <strain evidence="1">CGMCC 1.15454</strain>
    </source>
</reference>
<dbReference type="RefSeq" id="WP_188725504.1">
    <property type="nucleotide sequence ID" value="NZ_BMJD01000032.1"/>
</dbReference>
<evidence type="ECO:0008006" key="3">
    <source>
        <dbReference type="Google" id="ProtNLM"/>
    </source>
</evidence>
<evidence type="ECO:0000313" key="2">
    <source>
        <dbReference type="Proteomes" id="UP000621492"/>
    </source>
</evidence>
<dbReference type="InterPro" id="IPR036691">
    <property type="entry name" value="Endo/exonu/phosph_ase_sf"/>
</dbReference>
<dbReference type="SUPFAM" id="SSF56219">
    <property type="entry name" value="DNase I-like"/>
    <property type="match status" value="1"/>
</dbReference>
<dbReference type="Gene3D" id="3.60.10.10">
    <property type="entry name" value="Endonuclease/exonuclease/phosphatase"/>
    <property type="match status" value="1"/>
</dbReference>
<accession>A0A9W5X6I0</accession>
<dbReference type="AlphaFoldDB" id="A0A9W5X6I0"/>
<sequence>MDLEGIAKVIKDAGADVIGIQEVDRFYGDRSDFQDQIKKLAELLSRKKLAEKNTIFSASFFHYVNF</sequence>
<comment type="caution">
    <text evidence="1">The sequence shown here is derived from an EMBL/GenBank/DDBJ whole genome shotgun (WGS) entry which is preliminary data.</text>
</comment>
<dbReference type="Proteomes" id="UP000621492">
    <property type="component" value="Unassembled WGS sequence"/>
</dbReference>
<gene>
    <name evidence="1" type="ORF">GCM10011409_33000</name>
</gene>
<evidence type="ECO:0000313" key="1">
    <source>
        <dbReference type="EMBL" id="GGB52826.1"/>
    </source>
</evidence>
<name>A0A9W5X6I0_9BACI</name>
<proteinExistence type="predicted"/>
<protein>
    <recommendedName>
        <fullName evidence="3">Endonuclease/exonuclease/phosphatase domain-containing protein</fullName>
    </recommendedName>
</protein>
<dbReference type="EMBL" id="BMJD01000032">
    <property type="protein sequence ID" value="GGB52826.1"/>
    <property type="molecule type" value="Genomic_DNA"/>
</dbReference>
<organism evidence="1 2">
    <name type="scientific">Lentibacillus populi</name>
    <dbReference type="NCBI Taxonomy" id="1827502"/>
    <lineage>
        <taxon>Bacteria</taxon>
        <taxon>Bacillati</taxon>
        <taxon>Bacillota</taxon>
        <taxon>Bacilli</taxon>
        <taxon>Bacillales</taxon>
        <taxon>Bacillaceae</taxon>
        <taxon>Lentibacillus</taxon>
    </lineage>
</organism>